<dbReference type="Proteomes" id="UP001634747">
    <property type="component" value="Unassembled WGS sequence"/>
</dbReference>
<dbReference type="SUPFAM" id="SSF82693">
    <property type="entry name" value="Multidrug efflux transporter AcrB pore domain, PN1, PN2, PC1 and PC2 subdomains"/>
    <property type="match status" value="4"/>
</dbReference>
<keyword evidence="6 8" id="KW-0472">Membrane</keyword>
<feature type="transmembrane region" description="Helical" evidence="8">
    <location>
        <begin position="1168"/>
        <end position="1187"/>
    </location>
</feature>
<feature type="transmembrane region" description="Helical" evidence="8">
    <location>
        <begin position="544"/>
        <end position="563"/>
    </location>
</feature>
<evidence type="ECO:0000256" key="5">
    <source>
        <dbReference type="ARBA" id="ARBA00022989"/>
    </source>
</evidence>
<dbReference type="PANTHER" id="PTHR32063:SF34">
    <property type="entry name" value="MULTIDRUG RESISTANCE PROTEIN MDTC"/>
    <property type="match status" value="1"/>
</dbReference>
<keyword evidence="10" id="KW-1185">Reference proteome</keyword>
<keyword evidence="2" id="KW-1003">Cell membrane</keyword>
<dbReference type="PANTHER" id="PTHR32063">
    <property type="match status" value="1"/>
</dbReference>
<feature type="transmembrane region" description="Helical" evidence="8">
    <location>
        <begin position="1199"/>
        <end position="1224"/>
    </location>
</feature>
<feature type="compositionally biased region" description="Low complexity" evidence="7">
    <location>
        <begin position="348"/>
        <end position="389"/>
    </location>
</feature>
<dbReference type="InterPro" id="IPR027463">
    <property type="entry name" value="AcrB_DN_DC_subdom"/>
</dbReference>
<feature type="compositionally biased region" description="Polar residues" evidence="7">
    <location>
        <begin position="1"/>
        <end position="11"/>
    </location>
</feature>
<accession>A0ABW9KHF6</accession>
<feature type="transmembrane region" description="Helical" evidence="8">
    <location>
        <begin position="673"/>
        <end position="695"/>
    </location>
</feature>
<reference evidence="9 10" key="1">
    <citation type="submission" date="2024-12" db="EMBL/GenBank/DDBJ databases">
        <authorList>
            <person name="Lee Y."/>
        </authorList>
    </citation>
    <scope>NUCLEOTIDE SEQUENCE [LARGE SCALE GENOMIC DNA]</scope>
    <source>
        <strain evidence="9 10">03SUJ4</strain>
    </source>
</reference>
<keyword evidence="1" id="KW-0813">Transport</keyword>
<feature type="compositionally biased region" description="Basic and acidic residues" evidence="7">
    <location>
        <begin position="45"/>
        <end position="54"/>
    </location>
</feature>
<organism evidence="9 10">
    <name type="scientific">Terriglobus aquaticus</name>
    <dbReference type="NCBI Taxonomy" id="940139"/>
    <lineage>
        <taxon>Bacteria</taxon>
        <taxon>Pseudomonadati</taxon>
        <taxon>Acidobacteriota</taxon>
        <taxon>Terriglobia</taxon>
        <taxon>Terriglobales</taxon>
        <taxon>Acidobacteriaceae</taxon>
        <taxon>Terriglobus</taxon>
    </lineage>
</organism>
<keyword evidence="3" id="KW-0997">Cell inner membrane</keyword>
<feature type="transmembrane region" description="Helical" evidence="8">
    <location>
        <begin position="1071"/>
        <end position="1088"/>
    </location>
</feature>
<keyword evidence="4 8" id="KW-0812">Transmembrane</keyword>
<evidence type="ECO:0000256" key="6">
    <source>
        <dbReference type="ARBA" id="ARBA00023136"/>
    </source>
</evidence>
<dbReference type="Gene3D" id="3.30.2090.10">
    <property type="entry name" value="Multidrug efflux transporter AcrB TolC docking domain, DN and DC subdomains"/>
    <property type="match status" value="3"/>
</dbReference>
<evidence type="ECO:0000256" key="3">
    <source>
        <dbReference type="ARBA" id="ARBA00022519"/>
    </source>
</evidence>
<evidence type="ECO:0000256" key="7">
    <source>
        <dbReference type="SAM" id="MobiDB-lite"/>
    </source>
</evidence>
<evidence type="ECO:0000313" key="10">
    <source>
        <dbReference type="Proteomes" id="UP001634747"/>
    </source>
</evidence>
<evidence type="ECO:0000256" key="4">
    <source>
        <dbReference type="ARBA" id="ARBA00022692"/>
    </source>
</evidence>
<name>A0ABW9KHF6_9BACT</name>
<dbReference type="EMBL" id="JBJYXY010000001">
    <property type="protein sequence ID" value="MFN2974658.1"/>
    <property type="molecule type" value="Genomic_DNA"/>
</dbReference>
<dbReference type="Pfam" id="PF00873">
    <property type="entry name" value="ACR_tran"/>
    <property type="match status" value="2"/>
</dbReference>
<dbReference type="Gene3D" id="3.30.70.1440">
    <property type="entry name" value="Multidrug efflux transporter AcrB pore domain"/>
    <property type="match status" value="1"/>
</dbReference>
<evidence type="ECO:0000313" key="9">
    <source>
        <dbReference type="EMBL" id="MFN2974658.1"/>
    </source>
</evidence>
<feature type="transmembrane region" description="Helical" evidence="8">
    <location>
        <begin position="738"/>
        <end position="758"/>
    </location>
</feature>
<sequence length="1257" mass="131956">MNTEPQPGDTTPSDRQRPGDAGKLNAGEGTRGPDKRAGDSAPQDRSSRHEERLNAEAAEDANSPIGGVHFSAPFIQRPVATFLLSIAIILAGAVAYKLMPVASLPEVEFPVISVGAGLPGADPETMASAVATPLERQFSRIAGVNQMTSTSSIGSASITLQFDLSRDINGAARDVQAAISAARAQLPANLPSNPTYRKINPADAPIMILALTSDTLTVPQLYDAADSILAQKLASVQGVGQTFVGGSSKPAVRLEANPQQLTSYNLSLNTLAAAAQTFNVLEPKGYLNGADQRWSISTSDQLFGADAYRPLVVATSRGPVTTVTANNGLQANVASATAGATGGGGSNNTGSSSANGAGSSTSASSSGSSTGTSGGSSSSSSASSGSVSSLASPTTGGGGGGGTANTGGTAATTTQTNAAVSSIGSNVSAPTTAAINSGTGYTSAAINTNASNVATTSTPAAGIVRVGDVAQVVNSVEDIHTFGMFNGKPSILIIVFKSPGANVIETVDNIEKQLPMLQASIPPSIKLQVALDRTVTIRASVRDITRTMMITIVLVILVVFFFLREVRSTLIPSVSVPLSLLGTFGVMYLLGYTLDNLSLMALTISTGFVVDDAIVVIENISRHLEEGLSPYEAAMLGSKEIGFTVVSMSISLIAVFIPILLMGGIVGRLFREFAVTLSVAILMSLMVSLSTTPMLSAKFLKAHKDIKHGRLYRWSEKFFDFINMEYEHGLSWVLRHQLPVLLITIGTFALNIYLFILVPKGFFPQQDTGRMGGRIQGQQDVSFDAMKLKVEQMTEIVKKDPAVQNVMSSVGGGGPGGGASNSGNMFIFLKDPDQRKGESADMVIARLRPKLSSMPGVITYLQSSQELNIGGRSSATQYQYTLTADSVSNLNQWAPKMMEAMQHEPDLRDIATDQQDQGLRAQLVIDRDTASRLGISALTIDQTLSAAFGQRQVSTTYKPLNQYHVVLEVAPEWQQNPDALKTIFVTSSTGAQVPLSAISHFEIQRIPLQVNHQGLSPAATLSFNLPPGVSLSQATAAIDHARNSIGVPASIAGGFQGTAAAFKDSLSSEPILILLALTAVYIVLGILYESFIHPLTILSTLPSAGVGALIALLVTQVDLSVIAMIGIILLIGIVKKNAIMMIDFALVAERDHGKSPRDAIYEACLLRFRPIMMTTMAALLGAIPLAFGTGTGSELRRPLGITIVGGLLVSQALTLFTTPVVYLYMDRLRAFLARFFGSAPEAAPKKPYNYPQPVAGD</sequence>
<feature type="transmembrane region" description="Helical" evidence="8">
    <location>
        <begin position="641"/>
        <end position="661"/>
    </location>
</feature>
<feature type="compositionally biased region" description="Gly residues" evidence="7">
    <location>
        <begin position="395"/>
        <end position="405"/>
    </location>
</feature>
<protein>
    <submittedName>
        <fullName evidence="9">Efflux RND transporter permease subunit</fullName>
    </submittedName>
</protein>
<dbReference type="PRINTS" id="PR00702">
    <property type="entry name" value="ACRIFLAVINRP"/>
</dbReference>
<evidence type="ECO:0000256" key="2">
    <source>
        <dbReference type="ARBA" id="ARBA00022475"/>
    </source>
</evidence>
<dbReference type="SUPFAM" id="SSF82714">
    <property type="entry name" value="Multidrug efflux transporter AcrB TolC docking domain, DN and DC subdomains"/>
    <property type="match status" value="2"/>
</dbReference>
<dbReference type="InterPro" id="IPR001036">
    <property type="entry name" value="Acrflvin-R"/>
</dbReference>
<dbReference type="RefSeq" id="WP_263413782.1">
    <property type="nucleotide sequence ID" value="NZ_BAABBH010000001.1"/>
</dbReference>
<dbReference type="SUPFAM" id="SSF82866">
    <property type="entry name" value="Multidrug efflux transporter AcrB transmembrane domain"/>
    <property type="match status" value="2"/>
</dbReference>
<dbReference type="Gene3D" id="3.30.70.1430">
    <property type="entry name" value="Multidrug efflux transporter AcrB pore domain"/>
    <property type="match status" value="2"/>
</dbReference>
<evidence type="ECO:0000256" key="1">
    <source>
        <dbReference type="ARBA" id="ARBA00022448"/>
    </source>
</evidence>
<dbReference type="Gene3D" id="3.30.70.1320">
    <property type="entry name" value="Multidrug efflux transporter AcrB pore domain like"/>
    <property type="match status" value="2"/>
</dbReference>
<feature type="region of interest" description="Disordered" evidence="7">
    <location>
        <begin position="1"/>
        <end position="62"/>
    </location>
</feature>
<feature type="transmembrane region" description="Helical" evidence="8">
    <location>
        <begin position="1121"/>
        <end position="1147"/>
    </location>
</feature>
<proteinExistence type="predicted"/>
<evidence type="ECO:0000256" key="8">
    <source>
        <dbReference type="SAM" id="Phobius"/>
    </source>
</evidence>
<comment type="caution">
    <text evidence="9">The sequence shown here is derived from an EMBL/GenBank/DDBJ whole genome shotgun (WGS) entry which is preliminary data.</text>
</comment>
<dbReference type="Gene3D" id="1.20.1640.10">
    <property type="entry name" value="Multidrug efflux transporter AcrB transmembrane domain"/>
    <property type="match status" value="3"/>
</dbReference>
<gene>
    <name evidence="9" type="ORF">ACK2TP_02665</name>
</gene>
<keyword evidence="5 8" id="KW-1133">Transmembrane helix</keyword>
<feature type="transmembrane region" description="Helical" evidence="8">
    <location>
        <begin position="570"/>
        <end position="591"/>
    </location>
</feature>
<feature type="region of interest" description="Disordered" evidence="7">
    <location>
        <begin position="338"/>
        <end position="410"/>
    </location>
</feature>